<feature type="compositionally biased region" description="Low complexity" evidence="3">
    <location>
        <begin position="1050"/>
        <end position="1078"/>
    </location>
</feature>
<accession>A0A3S1B3E7</accession>
<sequence length="1129" mass="128254">MPPAVACTNRLLLQLWLLKEDSKSSYPEACKWLSRLHSDLHLDDVQLKNAIDCIKGKFLKFPRDSVSSHCFLLEEYDPSFVCDALQKIGVNRDVLLASNPSVIEIPSSYIVDNELVLTLETFKNRNTSYLNKTTFMGEWLARLTGMTQEAATKQLKSTLKKHQQLAKAKHRNPEAFSSFLKLSFSPELEPITHASSQSSTLHNTPITVTNSHTQTENNHNKVTKCSHTQTNSTRSISSCTQTEETQERKKIKFLKDKVKSLEAENLNLTAEVESLQRERLYEKNRSIKKELDSITRKAEDHQKLYQKVETHLNDRISELTTSKRNLEKLNSKQRKNIQRLKTSLDEKDEQISTLLKDIDETRGNVETRTATRRSFSDELRMTVMALQASGVASSKIPTVIDIVSKTLFEQTLDIPHRTTANRIIEESNAMAKLHISECLRDNTNVTLHTDGTSRQKKKYVGQQLTLDDGRVISLGFRVVATEDAETLIDSTVEFLEELTDIYDDITDAERDRLFLEYLQAINSTMSDRASVMKSFCQKFGDLRSLVLGEDVRTNFLFCNAHFMLGLSSACEQAVKGFEEDLIRESGEALGRDKDAMFRNWFNGKLHGEIVGRVLKACLTKILEVGRRQLTEFLDGQFSGDLDSELVKELQSRPKTNLVGEHAFGDLDHDMNVKRNCSLFNRSTTHMLKRNNTIGWLQDKDEEERKKLMNKSRQLGKKLRLKYKKQEEVVRLKIREKLIEIERKKHEKEMKKVKEKQQIVNMVMNDGGVCKTRKDVEKLKNANSLKAQLRYHKIILGIKDIQIGGTKEQLQQRLVVFLEEGRIVKGDILLPPTKRRRLNSESDPEFELQDEIESVSENETDVNSDDDGSEEVNKGVDSFEFTVQGMWVAVFYDDAFYIGQVLDVGEDKKKAVVKFMEETKSQPGHFKWPRSDDIAEVCSQFVFRWDFDVEAASSNCRIWKIPALASLERAYARLRHSRNQFNQDTAEQVLPEPEPEQAQSGNKPGSGTSRYSPKVGDCLELRFSIGKKREDLFCSGFVRRIDFWGDCATAASHPAPAPPRESASAPPRESASAPPRESAPVPPRESAPVPPMESAPHPVRAPPRESAPAPPRESAPVPPMESAPHPVHAP</sequence>
<name>A0A3S1B3E7_ELYCH</name>
<feature type="region of interest" description="Disordered" evidence="3">
    <location>
        <begin position="834"/>
        <end position="870"/>
    </location>
</feature>
<evidence type="ECO:0000256" key="1">
    <source>
        <dbReference type="ARBA" id="ARBA00022722"/>
    </source>
</evidence>
<evidence type="ECO:0000256" key="3">
    <source>
        <dbReference type="SAM" id="MobiDB-lite"/>
    </source>
</evidence>
<feature type="compositionally biased region" description="Pro residues" evidence="3">
    <location>
        <begin position="1107"/>
        <end position="1129"/>
    </location>
</feature>
<evidence type="ECO:0000313" key="4">
    <source>
        <dbReference type="EMBL" id="RUS74049.1"/>
    </source>
</evidence>
<feature type="compositionally biased region" description="Pro residues" evidence="3">
    <location>
        <begin position="1079"/>
        <end position="1092"/>
    </location>
</feature>
<dbReference type="STRING" id="188477.A0A3S1B3E7"/>
<reference evidence="4 5" key="1">
    <citation type="submission" date="2019-01" db="EMBL/GenBank/DDBJ databases">
        <title>A draft genome assembly of the solar-powered sea slug Elysia chlorotica.</title>
        <authorList>
            <person name="Cai H."/>
            <person name="Li Q."/>
            <person name="Fang X."/>
            <person name="Li J."/>
            <person name="Curtis N.E."/>
            <person name="Altenburger A."/>
            <person name="Shibata T."/>
            <person name="Feng M."/>
            <person name="Maeda T."/>
            <person name="Schwartz J.A."/>
            <person name="Shigenobu S."/>
            <person name="Lundholm N."/>
            <person name="Nishiyama T."/>
            <person name="Yang H."/>
            <person name="Hasebe M."/>
            <person name="Li S."/>
            <person name="Pierce S.K."/>
            <person name="Wang J."/>
        </authorList>
    </citation>
    <scope>NUCLEOTIDE SEQUENCE [LARGE SCALE GENOMIC DNA]</scope>
    <source>
        <strain evidence="4">EC2010</strain>
        <tissue evidence="4">Whole organism of an adult</tissue>
    </source>
</reference>
<dbReference type="GO" id="GO:0000175">
    <property type="term" value="F:3'-5'-RNA exonuclease activity"/>
    <property type="evidence" value="ECO:0007669"/>
    <property type="project" value="InterPro"/>
</dbReference>
<keyword evidence="2" id="KW-0175">Coiled coil</keyword>
<dbReference type="OrthoDB" id="6064891at2759"/>
<feature type="compositionally biased region" description="Polar residues" evidence="3">
    <location>
        <begin position="996"/>
        <end position="1010"/>
    </location>
</feature>
<dbReference type="PANTHER" id="PTHR11046">
    <property type="entry name" value="OLIGORIBONUCLEASE, MITOCHONDRIAL"/>
    <property type="match status" value="1"/>
</dbReference>
<dbReference type="InterPro" id="IPR022894">
    <property type="entry name" value="Oligoribonuclease"/>
</dbReference>
<feature type="region of interest" description="Disordered" evidence="3">
    <location>
        <begin position="211"/>
        <end position="242"/>
    </location>
</feature>
<feature type="coiled-coil region" evidence="2">
    <location>
        <begin position="244"/>
        <end position="364"/>
    </location>
</feature>
<keyword evidence="1" id="KW-0378">Hydrolase</keyword>
<feature type="region of interest" description="Disordered" evidence="3">
    <location>
        <begin position="1050"/>
        <end position="1129"/>
    </location>
</feature>
<feature type="compositionally biased region" description="Polar residues" evidence="3">
    <location>
        <begin position="223"/>
        <end position="242"/>
    </location>
</feature>
<proteinExistence type="predicted"/>
<dbReference type="PANTHER" id="PTHR11046:SF25">
    <property type="match status" value="1"/>
</dbReference>
<feature type="compositionally biased region" description="Acidic residues" evidence="3">
    <location>
        <begin position="841"/>
        <end position="869"/>
    </location>
</feature>
<organism evidence="4 5">
    <name type="scientific">Elysia chlorotica</name>
    <name type="common">Eastern emerald elysia</name>
    <name type="synonym">Sea slug</name>
    <dbReference type="NCBI Taxonomy" id="188477"/>
    <lineage>
        <taxon>Eukaryota</taxon>
        <taxon>Metazoa</taxon>
        <taxon>Spiralia</taxon>
        <taxon>Lophotrochozoa</taxon>
        <taxon>Mollusca</taxon>
        <taxon>Gastropoda</taxon>
        <taxon>Heterobranchia</taxon>
        <taxon>Euthyneura</taxon>
        <taxon>Panpulmonata</taxon>
        <taxon>Sacoglossa</taxon>
        <taxon>Placobranchoidea</taxon>
        <taxon>Plakobranchidae</taxon>
        <taxon>Elysia</taxon>
    </lineage>
</organism>
<evidence type="ECO:0000256" key="2">
    <source>
        <dbReference type="SAM" id="Coils"/>
    </source>
</evidence>
<protein>
    <submittedName>
        <fullName evidence="4">Uncharacterized protein</fullName>
    </submittedName>
</protein>
<gene>
    <name evidence="4" type="ORF">EGW08_018198</name>
</gene>
<dbReference type="AlphaFoldDB" id="A0A3S1B3E7"/>
<dbReference type="Proteomes" id="UP000271974">
    <property type="component" value="Unassembled WGS sequence"/>
</dbReference>
<evidence type="ECO:0000313" key="5">
    <source>
        <dbReference type="Proteomes" id="UP000271974"/>
    </source>
</evidence>
<comment type="caution">
    <text evidence="4">The sequence shown here is derived from an EMBL/GenBank/DDBJ whole genome shotgun (WGS) entry which is preliminary data.</text>
</comment>
<feature type="region of interest" description="Disordered" evidence="3">
    <location>
        <begin position="987"/>
        <end position="1010"/>
    </location>
</feature>
<dbReference type="EMBL" id="RQTK01000872">
    <property type="protein sequence ID" value="RUS74049.1"/>
    <property type="molecule type" value="Genomic_DNA"/>
</dbReference>
<keyword evidence="1" id="KW-0540">Nuclease</keyword>
<keyword evidence="5" id="KW-1185">Reference proteome</keyword>